<sequence>MDSKLTTKEFLRAFDCIRSSGDLLDDKYFVGEVYAWHDYDGYTCWLGYRDVTVTLMFHGSLKIEFDKSSNYSDFTKQCLAMITANHCDKES</sequence>
<dbReference type="Pfam" id="PF11280">
    <property type="entry name" value="DUF3081"/>
    <property type="match status" value="1"/>
</dbReference>
<gene>
    <name evidence="1" type="ORF">A6E04_07070</name>
</gene>
<evidence type="ECO:0008006" key="3">
    <source>
        <dbReference type="Google" id="ProtNLM"/>
    </source>
</evidence>
<dbReference type="AlphaFoldDB" id="A0A1B9NZX8"/>
<organism evidence="1 2">
    <name type="scientific">Aliivibrio logei</name>
    <name type="common">Vibrio logei</name>
    <dbReference type="NCBI Taxonomy" id="688"/>
    <lineage>
        <taxon>Bacteria</taxon>
        <taxon>Pseudomonadati</taxon>
        <taxon>Pseudomonadota</taxon>
        <taxon>Gammaproteobacteria</taxon>
        <taxon>Vibrionales</taxon>
        <taxon>Vibrionaceae</taxon>
        <taxon>Aliivibrio</taxon>
    </lineage>
</organism>
<dbReference type="InterPro" id="IPR021432">
    <property type="entry name" value="DUF3081"/>
</dbReference>
<reference evidence="1 2" key="1">
    <citation type="submission" date="2016-06" db="EMBL/GenBank/DDBJ databases">
        <authorList>
            <person name="Kjaerup R.B."/>
            <person name="Dalgaard T.S."/>
            <person name="Juul-Madsen H.R."/>
        </authorList>
    </citation>
    <scope>NUCLEOTIDE SEQUENCE [LARGE SCALE GENOMIC DNA]</scope>
    <source>
        <strain evidence="1 2">1S159</strain>
    </source>
</reference>
<dbReference type="STRING" id="688.A6E04_07070"/>
<dbReference type="OrthoDB" id="5818611at2"/>
<evidence type="ECO:0000313" key="2">
    <source>
        <dbReference type="Proteomes" id="UP000093523"/>
    </source>
</evidence>
<protein>
    <recommendedName>
        <fullName evidence="3">DUF3081 domain-containing protein</fullName>
    </recommendedName>
</protein>
<proteinExistence type="predicted"/>
<dbReference type="RefSeq" id="WP_065610195.1">
    <property type="nucleotide sequence ID" value="NZ_CAWMPN010000008.1"/>
</dbReference>
<comment type="caution">
    <text evidence="1">The sequence shown here is derived from an EMBL/GenBank/DDBJ whole genome shotgun (WGS) entry which is preliminary data.</text>
</comment>
<evidence type="ECO:0000313" key="1">
    <source>
        <dbReference type="EMBL" id="OCH21621.1"/>
    </source>
</evidence>
<name>A0A1B9NZX8_ALILO</name>
<dbReference type="Proteomes" id="UP000093523">
    <property type="component" value="Unassembled WGS sequence"/>
</dbReference>
<dbReference type="EMBL" id="MAJU01000008">
    <property type="protein sequence ID" value="OCH21621.1"/>
    <property type="molecule type" value="Genomic_DNA"/>
</dbReference>
<accession>A0A1B9NZX8</accession>